<feature type="compositionally biased region" description="Polar residues" evidence="1">
    <location>
        <begin position="1"/>
        <end position="10"/>
    </location>
</feature>
<reference evidence="2" key="1">
    <citation type="submission" date="2020-03" db="EMBL/GenBank/DDBJ databases">
        <authorList>
            <person name="Weist P."/>
        </authorList>
    </citation>
    <scope>NUCLEOTIDE SEQUENCE</scope>
</reference>
<dbReference type="Proteomes" id="UP001153269">
    <property type="component" value="Unassembled WGS sequence"/>
</dbReference>
<keyword evidence="3" id="KW-1185">Reference proteome</keyword>
<dbReference type="EMBL" id="CADEAL010003922">
    <property type="protein sequence ID" value="CAB1446635.1"/>
    <property type="molecule type" value="Genomic_DNA"/>
</dbReference>
<name>A0A9N7VBV1_PLEPL</name>
<comment type="caution">
    <text evidence="2">The sequence shown here is derived from an EMBL/GenBank/DDBJ whole genome shotgun (WGS) entry which is preliminary data.</text>
</comment>
<evidence type="ECO:0000256" key="1">
    <source>
        <dbReference type="SAM" id="MobiDB-lite"/>
    </source>
</evidence>
<dbReference type="AlphaFoldDB" id="A0A9N7VBV1"/>
<evidence type="ECO:0000313" key="3">
    <source>
        <dbReference type="Proteomes" id="UP001153269"/>
    </source>
</evidence>
<feature type="region of interest" description="Disordered" evidence="1">
    <location>
        <begin position="1"/>
        <end position="62"/>
    </location>
</feature>
<organism evidence="2 3">
    <name type="scientific">Pleuronectes platessa</name>
    <name type="common">European plaice</name>
    <dbReference type="NCBI Taxonomy" id="8262"/>
    <lineage>
        <taxon>Eukaryota</taxon>
        <taxon>Metazoa</taxon>
        <taxon>Chordata</taxon>
        <taxon>Craniata</taxon>
        <taxon>Vertebrata</taxon>
        <taxon>Euteleostomi</taxon>
        <taxon>Actinopterygii</taxon>
        <taxon>Neopterygii</taxon>
        <taxon>Teleostei</taxon>
        <taxon>Neoteleostei</taxon>
        <taxon>Acanthomorphata</taxon>
        <taxon>Carangaria</taxon>
        <taxon>Pleuronectiformes</taxon>
        <taxon>Pleuronectoidei</taxon>
        <taxon>Pleuronectidae</taxon>
        <taxon>Pleuronectes</taxon>
    </lineage>
</organism>
<evidence type="ECO:0000313" key="2">
    <source>
        <dbReference type="EMBL" id="CAB1446635.1"/>
    </source>
</evidence>
<gene>
    <name evidence="2" type="ORF">PLEPLA_LOCUS34360</name>
</gene>
<proteinExistence type="predicted"/>
<accession>A0A9N7VBV1</accession>
<feature type="compositionally biased region" description="Low complexity" evidence="1">
    <location>
        <begin position="36"/>
        <end position="49"/>
    </location>
</feature>
<protein>
    <submittedName>
        <fullName evidence="2">Uncharacterized protein</fullName>
    </submittedName>
</protein>
<sequence length="101" mass="10752">MEAHCQQSAPGQGGVAAIKSLDNPALRHPNALTGGQSPSSLAQQSQLQSEQRGDPSSASSRLQMNCACAKPPLIWLTERDSCPFQQLMLSCMGPYPSQDIL</sequence>